<feature type="region of interest" description="Disordered" evidence="1">
    <location>
        <begin position="152"/>
        <end position="221"/>
    </location>
</feature>
<reference evidence="2" key="1">
    <citation type="submission" date="2025-05" db="UniProtKB">
        <authorList>
            <consortium name="RefSeq"/>
        </authorList>
    </citation>
    <scope>NUCLEOTIDE SEQUENCE [LARGE SCALE GENOMIC DNA]</scope>
</reference>
<reference evidence="3" key="2">
    <citation type="submission" date="2025-08" db="UniProtKB">
        <authorList>
            <consortium name="RefSeq"/>
        </authorList>
    </citation>
    <scope>IDENTIFICATION</scope>
    <source>
        <tissue evidence="3">Cell line</tissue>
    </source>
</reference>
<dbReference type="RefSeq" id="XP_072595749.1">
    <property type="nucleotide sequence ID" value="XM_072739648.1"/>
</dbReference>
<sequence>MPRWFPPPHVLPHVSSPPSPAGSPPATWSLHQQAPWPQPRRWALLPSKHRPAGHLAPGAVSGPPDLARLCPVPHAPAHFCVQLPAGSLLVPRHGPRGDKALPPCTTPRPCSIQGDGLDCWPRAGTAVHTRAGKQVGPHGGQTHCDVTVRAGDHLPRPQDPVPSTRPHMLTGAASPEVQGDTNRASGRDSGERRMGPTRRNGPQTPAPAGRCHLKGAGDSAGLRRAGGRAGLGHRSHGLVALHTRSAASSHRPGCGPISPAGHVLGPSWPGALPPLLSPTSSLCSWCRAKATAGTPPRAAGFPQMAQAPGLHCPLPEPQTLRLSEQSSPQGPGGGAAWC</sequence>
<feature type="compositionally biased region" description="Basic and acidic residues" evidence="1">
    <location>
        <begin position="185"/>
        <end position="194"/>
    </location>
</feature>
<evidence type="ECO:0000256" key="1">
    <source>
        <dbReference type="SAM" id="MobiDB-lite"/>
    </source>
</evidence>
<gene>
    <name evidence="3" type="primary">LOC112925202</name>
</gene>
<evidence type="ECO:0000313" key="2">
    <source>
        <dbReference type="Proteomes" id="UP001652641"/>
    </source>
</evidence>
<feature type="compositionally biased region" description="Pro residues" evidence="1">
    <location>
        <begin position="1"/>
        <end position="23"/>
    </location>
</feature>
<keyword evidence="2" id="KW-1185">Reference proteome</keyword>
<name>A0ABM4YZP1_VULVU</name>
<protein>
    <submittedName>
        <fullName evidence="3">Uncharacterized protein</fullName>
    </submittedName>
</protein>
<feature type="region of interest" description="Disordered" evidence="1">
    <location>
        <begin position="308"/>
        <end position="338"/>
    </location>
</feature>
<accession>A0ABM4YZP1</accession>
<dbReference type="GeneID" id="112925202"/>
<evidence type="ECO:0000313" key="3">
    <source>
        <dbReference type="RefSeq" id="XP_072595749.1"/>
    </source>
</evidence>
<feature type="region of interest" description="Disordered" evidence="1">
    <location>
        <begin position="1"/>
        <end position="35"/>
    </location>
</feature>
<organism evidence="2 3">
    <name type="scientific">Vulpes vulpes</name>
    <name type="common">Red fox</name>
    <dbReference type="NCBI Taxonomy" id="9627"/>
    <lineage>
        <taxon>Eukaryota</taxon>
        <taxon>Metazoa</taxon>
        <taxon>Chordata</taxon>
        <taxon>Craniata</taxon>
        <taxon>Vertebrata</taxon>
        <taxon>Euteleostomi</taxon>
        <taxon>Mammalia</taxon>
        <taxon>Eutheria</taxon>
        <taxon>Laurasiatheria</taxon>
        <taxon>Carnivora</taxon>
        <taxon>Caniformia</taxon>
        <taxon>Canidae</taxon>
        <taxon>Vulpes</taxon>
    </lineage>
</organism>
<dbReference type="Proteomes" id="UP001652641">
    <property type="component" value="Chromosome 1"/>
</dbReference>
<proteinExistence type="predicted"/>